<feature type="domain" description="HTH cro/C1-type" evidence="2">
    <location>
        <begin position="12"/>
        <end position="61"/>
    </location>
</feature>
<feature type="region of interest" description="Disordered" evidence="1">
    <location>
        <begin position="65"/>
        <end position="94"/>
    </location>
</feature>
<name>A0A395M4P3_9BACT</name>
<sequence>MTMTKLGDLLRSRKLKISQVSELTGLSEAYLDELVNRSTASLTVKEAVALAHAIGMSADEFMKEVQPSLIKTPPPLRSQVGSRSDQPRRPSSSS</sequence>
<proteinExistence type="predicted"/>
<gene>
    <name evidence="3" type="ORF">D0433_03150</name>
</gene>
<dbReference type="InterPro" id="IPR010982">
    <property type="entry name" value="Lambda_DNA-bd_dom_sf"/>
</dbReference>
<dbReference type="SMART" id="SM00530">
    <property type="entry name" value="HTH_XRE"/>
    <property type="match status" value="1"/>
</dbReference>
<evidence type="ECO:0000256" key="1">
    <source>
        <dbReference type="SAM" id="MobiDB-lite"/>
    </source>
</evidence>
<dbReference type="AlphaFoldDB" id="A0A395M4P3"/>
<evidence type="ECO:0000313" key="3">
    <source>
        <dbReference type="EMBL" id="RFM24914.1"/>
    </source>
</evidence>
<comment type="caution">
    <text evidence="3">The sequence shown here is derived from an EMBL/GenBank/DDBJ whole genome shotgun (WGS) entry which is preliminary data.</text>
</comment>
<protein>
    <recommendedName>
        <fullName evidence="2">HTH cro/C1-type domain-containing protein</fullName>
    </recommendedName>
</protein>
<dbReference type="InterPro" id="IPR001387">
    <property type="entry name" value="Cro/C1-type_HTH"/>
</dbReference>
<dbReference type="Proteomes" id="UP000266389">
    <property type="component" value="Unassembled WGS sequence"/>
</dbReference>
<dbReference type="PROSITE" id="PS50943">
    <property type="entry name" value="HTH_CROC1"/>
    <property type="match status" value="1"/>
</dbReference>
<dbReference type="EMBL" id="PHFL01000014">
    <property type="protein sequence ID" value="RFM24914.1"/>
    <property type="molecule type" value="Genomic_DNA"/>
</dbReference>
<dbReference type="Pfam" id="PF13443">
    <property type="entry name" value="HTH_26"/>
    <property type="match status" value="1"/>
</dbReference>
<dbReference type="SUPFAM" id="SSF47413">
    <property type="entry name" value="lambda repressor-like DNA-binding domains"/>
    <property type="match status" value="1"/>
</dbReference>
<dbReference type="Gene3D" id="1.10.260.40">
    <property type="entry name" value="lambda repressor-like DNA-binding domains"/>
    <property type="match status" value="1"/>
</dbReference>
<organism evidence="3 4">
    <name type="scientific">Candidatus Thermochlorobacter aerophilus</name>
    <dbReference type="NCBI Taxonomy" id="1868324"/>
    <lineage>
        <taxon>Bacteria</taxon>
        <taxon>Pseudomonadati</taxon>
        <taxon>Chlorobiota</taxon>
        <taxon>Chlorobiia</taxon>
        <taxon>Chlorobiales</taxon>
        <taxon>Candidatus Thermochlorobacteriaceae</taxon>
        <taxon>Candidatus Thermochlorobacter</taxon>
    </lineage>
</organism>
<evidence type="ECO:0000259" key="2">
    <source>
        <dbReference type="PROSITE" id="PS50943"/>
    </source>
</evidence>
<reference evidence="3 4" key="1">
    <citation type="journal article" date="2011" name="ISME J.">
        <title>Community ecology of hot spring cyanobacterial mats: predominant populations and their functional potential.</title>
        <authorList>
            <person name="Klatt C.G."/>
            <person name="Wood J.M."/>
            <person name="Rusch D.B."/>
            <person name="Bateson M.M."/>
            <person name="Hamamura N."/>
            <person name="Heidelberg J.F."/>
            <person name="Grossman A.R."/>
            <person name="Bhaya D."/>
            <person name="Cohan F.M."/>
            <person name="Kuhl M."/>
            <person name="Bryant D.A."/>
            <person name="Ward D.M."/>
        </authorList>
    </citation>
    <scope>NUCLEOTIDE SEQUENCE [LARGE SCALE GENOMIC DNA]</scope>
    <source>
        <strain evidence="3">OS</strain>
    </source>
</reference>
<dbReference type="GO" id="GO:0003677">
    <property type="term" value="F:DNA binding"/>
    <property type="evidence" value="ECO:0007669"/>
    <property type="project" value="InterPro"/>
</dbReference>
<evidence type="ECO:0000313" key="4">
    <source>
        <dbReference type="Proteomes" id="UP000266389"/>
    </source>
</evidence>
<accession>A0A395M4P3</accession>